<evidence type="ECO:0000313" key="2">
    <source>
        <dbReference type="Proteomes" id="UP000464178"/>
    </source>
</evidence>
<dbReference type="AlphaFoldDB" id="A0A6P2CU92"/>
<sequence length="31" mass="3579">MNNQNDWRIIQPIKGRMVVKNKAKPKTEGSP</sequence>
<protein>
    <submittedName>
        <fullName evidence="1">Uncharacterized protein</fullName>
    </submittedName>
</protein>
<organism evidence="1 2">
    <name type="scientific">Gemmata massiliana</name>
    <dbReference type="NCBI Taxonomy" id="1210884"/>
    <lineage>
        <taxon>Bacteria</taxon>
        <taxon>Pseudomonadati</taxon>
        <taxon>Planctomycetota</taxon>
        <taxon>Planctomycetia</taxon>
        <taxon>Gemmatales</taxon>
        <taxon>Gemmataceae</taxon>
        <taxon>Gemmata</taxon>
    </lineage>
</organism>
<gene>
    <name evidence="1" type="ORF">SOIL9_59990</name>
</gene>
<dbReference type="EMBL" id="LR593886">
    <property type="protein sequence ID" value="VTR91715.1"/>
    <property type="molecule type" value="Genomic_DNA"/>
</dbReference>
<name>A0A6P2CU92_9BACT</name>
<proteinExistence type="predicted"/>
<dbReference type="Proteomes" id="UP000464178">
    <property type="component" value="Chromosome"/>
</dbReference>
<reference evidence="1 2" key="1">
    <citation type="submission" date="2019-05" db="EMBL/GenBank/DDBJ databases">
        <authorList>
            <consortium name="Science for Life Laboratories"/>
        </authorList>
    </citation>
    <scope>NUCLEOTIDE SEQUENCE [LARGE SCALE GENOMIC DNA]</scope>
    <source>
        <strain evidence="1">Soil9</strain>
    </source>
</reference>
<evidence type="ECO:0000313" key="1">
    <source>
        <dbReference type="EMBL" id="VTR91715.1"/>
    </source>
</evidence>
<keyword evidence="2" id="KW-1185">Reference proteome</keyword>
<accession>A0A6P2CU92</accession>
<dbReference type="KEGG" id="gms:SOIL9_59990"/>